<feature type="chain" id="PRO_5047503534" evidence="2">
    <location>
        <begin position="20"/>
        <end position="429"/>
    </location>
</feature>
<dbReference type="PROSITE" id="PS51257">
    <property type="entry name" value="PROKAR_LIPOPROTEIN"/>
    <property type="match status" value="1"/>
</dbReference>
<dbReference type="InterPro" id="IPR007466">
    <property type="entry name" value="Peptidyl-Arg-deiminase_porph"/>
</dbReference>
<evidence type="ECO:0000313" key="3">
    <source>
        <dbReference type="EMBL" id="MFH6983636.1"/>
    </source>
</evidence>
<keyword evidence="2" id="KW-0732">Signal</keyword>
<dbReference type="Pfam" id="PF04371">
    <property type="entry name" value="PAD_porph"/>
    <property type="match status" value="2"/>
</dbReference>
<dbReference type="PANTHER" id="PTHR31377">
    <property type="entry name" value="AGMATINE DEIMINASE-RELATED"/>
    <property type="match status" value="1"/>
</dbReference>
<keyword evidence="4" id="KW-1185">Reference proteome</keyword>
<dbReference type="Proteomes" id="UP001610063">
    <property type="component" value="Unassembled WGS sequence"/>
</dbReference>
<evidence type="ECO:0000256" key="2">
    <source>
        <dbReference type="SAM" id="SignalP"/>
    </source>
</evidence>
<feature type="signal peptide" evidence="2">
    <location>
        <begin position="1"/>
        <end position="19"/>
    </location>
</feature>
<accession>A0ABW7N7U7</accession>
<sequence>MRITLFITALLLLSCATHSNQPDSWTVIRQPAEYEAVDAVWLIWPPTEHKHGESVQKVTLAVIEALIDDLNVIVTCGDKALCDEARKVLNSRFKESQNLTIQEIPSVEIWTRDMGPTFVETSDGRHAIADFNFNAWGYTDTLDTDTQTEELYDTRVANLLQLPVISSSMISEGGNREVNGLGTLMVTESVEQGRNPHLSKSQMEAEYSRLLGVEKVIWLKRGLQEDDHTFLGPLNTADGTKAYTVVTTNGHIDEFARFVNDSTILLAQVDSSEFDNPIAMENHRRLEENYQLLLQETDQDGNPFNIVRIPLPATVFDEMAPGDYVYDYIKTLDYRDGSIFPEGDTIAVVAAASYLNFLITNTIVIGQKYWREGMTDEIKRKDEQAKGVLESLFPDRKVVMLDARAVNLGGGGIHCFSMQQPRLKPKKSI</sequence>
<evidence type="ECO:0000256" key="1">
    <source>
        <dbReference type="ARBA" id="ARBA00022801"/>
    </source>
</evidence>
<evidence type="ECO:0000313" key="4">
    <source>
        <dbReference type="Proteomes" id="UP001610063"/>
    </source>
</evidence>
<protein>
    <submittedName>
        <fullName evidence="3">Agmatine/peptidylarginine deiminase</fullName>
    </submittedName>
</protein>
<reference evidence="3 4" key="1">
    <citation type="journal article" date="2013" name="Int. J. Syst. Evol. Microbiol.">
        <title>Marinoscillum luteum sp. nov., isolated from marine sediment.</title>
        <authorList>
            <person name="Cha I.T."/>
            <person name="Park S.J."/>
            <person name="Kim S.J."/>
            <person name="Kim J.G."/>
            <person name="Jung M.Y."/>
            <person name="Shin K.S."/>
            <person name="Kwon K.K."/>
            <person name="Yang S.H."/>
            <person name="Seo Y.S."/>
            <person name="Rhee S.K."/>
        </authorList>
    </citation>
    <scope>NUCLEOTIDE SEQUENCE [LARGE SCALE GENOMIC DNA]</scope>
    <source>
        <strain evidence="3 4">KCTC 23939</strain>
    </source>
</reference>
<dbReference type="EMBL" id="JBIPKE010000015">
    <property type="protein sequence ID" value="MFH6983636.1"/>
    <property type="molecule type" value="Genomic_DNA"/>
</dbReference>
<proteinExistence type="predicted"/>
<organism evidence="3 4">
    <name type="scientific">Marinoscillum luteum</name>
    <dbReference type="NCBI Taxonomy" id="861051"/>
    <lineage>
        <taxon>Bacteria</taxon>
        <taxon>Pseudomonadati</taxon>
        <taxon>Bacteroidota</taxon>
        <taxon>Cytophagia</taxon>
        <taxon>Cytophagales</taxon>
        <taxon>Reichenbachiellaceae</taxon>
        <taxon>Marinoscillum</taxon>
    </lineage>
</organism>
<keyword evidence="1" id="KW-0378">Hydrolase</keyword>
<dbReference type="RefSeq" id="WP_395417182.1">
    <property type="nucleotide sequence ID" value="NZ_JBIPKE010000015.1"/>
</dbReference>
<dbReference type="Gene3D" id="3.75.10.10">
    <property type="entry name" value="L-arginine/glycine Amidinotransferase, Chain A"/>
    <property type="match status" value="1"/>
</dbReference>
<name>A0ABW7N7U7_9BACT</name>
<comment type="caution">
    <text evidence="3">The sequence shown here is derived from an EMBL/GenBank/DDBJ whole genome shotgun (WGS) entry which is preliminary data.</text>
</comment>
<dbReference type="SUPFAM" id="SSF55909">
    <property type="entry name" value="Pentein"/>
    <property type="match status" value="1"/>
</dbReference>
<gene>
    <name evidence="3" type="ORF">ACHKAR_09310</name>
</gene>
<dbReference type="PANTHER" id="PTHR31377:SF0">
    <property type="entry name" value="AGMATINE DEIMINASE-RELATED"/>
    <property type="match status" value="1"/>
</dbReference>